<dbReference type="EMBL" id="LCYG01000037">
    <property type="protein sequence ID" value="KLK92317.1"/>
    <property type="molecule type" value="Genomic_DNA"/>
</dbReference>
<feature type="domain" description="CobQ/CobB/MinD/ParA nucleotide binding" evidence="1">
    <location>
        <begin position="5"/>
        <end position="179"/>
    </location>
</feature>
<dbReference type="InterPro" id="IPR050678">
    <property type="entry name" value="DNA_Partitioning_ATPase"/>
</dbReference>
<dbReference type="Proteomes" id="UP000035489">
    <property type="component" value="Unassembled WGS sequence"/>
</dbReference>
<dbReference type="Gene3D" id="3.40.50.300">
    <property type="entry name" value="P-loop containing nucleotide triphosphate hydrolases"/>
    <property type="match status" value="1"/>
</dbReference>
<dbReference type="PANTHER" id="PTHR13696">
    <property type="entry name" value="P-LOOP CONTAINING NUCLEOSIDE TRIPHOSPHATE HYDROLASE"/>
    <property type="match status" value="1"/>
</dbReference>
<dbReference type="CDD" id="cd02042">
    <property type="entry name" value="ParAB_family"/>
    <property type="match status" value="1"/>
</dbReference>
<evidence type="ECO:0000313" key="2">
    <source>
        <dbReference type="EMBL" id="KLK92317.1"/>
    </source>
</evidence>
<gene>
    <name evidence="2" type="ORF">AA309_15145</name>
</gene>
<dbReference type="SUPFAM" id="SSF52540">
    <property type="entry name" value="P-loop containing nucleoside triphosphate hydrolases"/>
    <property type="match status" value="1"/>
</dbReference>
<organism evidence="2 3">
    <name type="scientific">Microvirga vignae</name>
    <dbReference type="NCBI Taxonomy" id="1225564"/>
    <lineage>
        <taxon>Bacteria</taxon>
        <taxon>Pseudomonadati</taxon>
        <taxon>Pseudomonadota</taxon>
        <taxon>Alphaproteobacteria</taxon>
        <taxon>Hyphomicrobiales</taxon>
        <taxon>Methylobacteriaceae</taxon>
        <taxon>Microvirga</taxon>
    </lineage>
</organism>
<evidence type="ECO:0000313" key="3">
    <source>
        <dbReference type="Proteomes" id="UP000035489"/>
    </source>
</evidence>
<dbReference type="PATRIC" id="fig|1225564.3.peg.3919"/>
<proteinExistence type="predicted"/>
<accession>A0A0H1RI96</accession>
<dbReference type="InterPro" id="IPR002586">
    <property type="entry name" value="CobQ/CobB/MinD/ParA_Nub-bd_dom"/>
</dbReference>
<dbReference type="STRING" id="1225564.AA309_15145"/>
<dbReference type="PANTHER" id="PTHR13696:SF96">
    <property type="entry name" value="COBQ_COBB_MIND_PARA NUCLEOTIDE BINDING DOMAIN-CONTAINING PROTEIN"/>
    <property type="match status" value="1"/>
</dbReference>
<name>A0A0H1RI96_9HYPH</name>
<reference evidence="2 3" key="1">
    <citation type="submission" date="2015-05" db="EMBL/GenBank/DDBJ databases">
        <title>Draft genome sequence of Microvirga vignae strain BR3299, a novel nitrogen fixing bacteria isolated from Brazil semi-aired region.</title>
        <authorList>
            <person name="Zilli J.E."/>
            <person name="Passos S.R."/>
            <person name="Leite J."/>
            <person name="Baldani J.I."/>
            <person name="Xavier G.R."/>
            <person name="Rumjaneck N.G."/>
            <person name="Simoes-Araujo J.L."/>
        </authorList>
    </citation>
    <scope>NUCLEOTIDE SEQUENCE [LARGE SCALE GENOMIC DNA]</scope>
    <source>
        <strain evidence="2 3">BR3299</strain>
    </source>
</reference>
<sequence length="225" mass="24276">MNVLVFASRKGGSGKSTLAAHLASYIANPNRKTLLIDNDPQGSLSLWHRIRHQEHLGLKHNVRSLGETLKEAKREGYEWVLVDTPPNKSHIVAESIKHATLVIVPTRASLFDIAALQDTVAIARELRKPYAAVINAAPAKHGDAESPVVADARGALNALQVPVWAGQITHRPELTLALATGEGAKEYEPNSQGAEEIGRLWTALERSLNAIHSTYKKAGGSSRAA</sequence>
<dbReference type="PIRSF" id="PIRSF009320">
    <property type="entry name" value="Nuc_binding_HP_1000"/>
    <property type="match status" value="1"/>
</dbReference>
<dbReference type="OrthoDB" id="9804460at2"/>
<protein>
    <submittedName>
        <fullName evidence="2">Cobyrinic acid a,c-diamide synthase</fullName>
    </submittedName>
</protein>
<dbReference type="InterPro" id="IPR027417">
    <property type="entry name" value="P-loop_NTPase"/>
</dbReference>
<dbReference type="RefSeq" id="WP_047189857.1">
    <property type="nucleotide sequence ID" value="NZ_LCYG01000037.1"/>
</dbReference>
<dbReference type="Pfam" id="PF01656">
    <property type="entry name" value="CbiA"/>
    <property type="match status" value="1"/>
</dbReference>
<dbReference type="AlphaFoldDB" id="A0A0H1RI96"/>
<comment type="caution">
    <text evidence="2">The sequence shown here is derived from an EMBL/GenBank/DDBJ whole genome shotgun (WGS) entry which is preliminary data.</text>
</comment>
<evidence type="ECO:0000259" key="1">
    <source>
        <dbReference type="Pfam" id="PF01656"/>
    </source>
</evidence>
<keyword evidence="3" id="KW-1185">Reference proteome</keyword>